<reference evidence="1 2" key="1">
    <citation type="journal article" date="2009" name="Proc. Natl. Acad. Sci. U.S.A.">
        <title>The genomic basis of trophic strategy in marine bacteria.</title>
        <authorList>
            <person name="Lauro F.M."/>
            <person name="McDougald D."/>
            <person name="Thomas T."/>
            <person name="Williams T.J."/>
            <person name="Egan S."/>
            <person name="Rice S."/>
            <person name="DeMaere M.Z."/>
            <person name="Ting L."/>
            <person name="Ertan H."/>
            <person name="Johnson J."/>
            <person name="Ferriera S."/>
            <person name="Lapidus A."/>
            <person name="Anderson I."/>
            <person name="Kyrpides N."/>
            <person name="Munk A.C."/>
            <person name="Detter C."/>
            <person name="Han C.S."/>
            <person name="Brown M.V."/>
            <person name="Robb F.T."/>
            <person name="Kjelleberg S."/>
            <person name="Cavicchioli R."/>
        </authorList>
    </citation>
    <scope>NUCLEOTIDE SEQUENCE [LARGE SCALE GENOMIC DNA]</scope>
    <source>
        <strain evidence="1 2">S14</strain>
    </source>
</reference>
<name>Q1ZSD9_PHOAS</name>
<dbReference type="Proteomes" id="UP000001603">
    <property type="component" value="Unassembled WGS sequence"/>
</dbReference>
<dbReference type="AlphaFoldDB" id="Q1ZSD9"/>
<sequence length="39" mass="4434">MKGLIIHNEIDCKSNYISQMLLRKGLNKQAAMTAACFDY</sequence>
<evidence type="ECO:0000313" key="2">
    <source>
        <dbReference type="Proteomes" id="UP000001603"/>
    </source>
</evidence>
<protein>
    <submittedName>
        <fullName evidence="1">Uncharacterized protein</fullName>
    </submittedName>
</protein>
<accession>Q1ZSD9</accession>
<proteinExistence type="predicted"/>
<evidence type="ECO:0000313" key="1">
    <source>
        <dbReference type="EMBL" id="EAS65038.1"/>
    </source>
</evidence>
<dbReference type="EMBL" id="AAOJ01000002">
    <property type="protein sequence ID" value="EAS65038.1"/>
    <property type="molecule type" value="Genomic_DNA"/>
</dbReference>
<gene>
    <name evidence="1" type="ORF">VAS14_04943</name>
</gene>
<comment type="caution">
    <text evidence="1">The sequence shown here is derived from an EMBL/GenBank/DDBJ whole genome shotgun (WGS) entry which is preliminary data.</text>
</comment>
<organism evidence="1 2">
    <name type="scientific">Photobacterium angustum (strain S14 / CCUG 15956)</name>
    <name type="common">Vibrio sp. (strain S14 / CCUG 15956)</name>
    <dbReference type="NCBI Taxonomy" id="314292"/>
    <lineage>
        <taxon>Bacteria</taxon>
        <taxon>Pseudomonadati</taxon>
        <taxon>Pseudomonadota</taxon>
        <taxon>Gammaproteobacteria</taxon>
        <taxon>Vibrionales</taxon>
        <taxon>Vibrionaceae</taxon>
        <taxon>Photobacterium</taxon>
    </lineage>
</organism>
<dbReference type="HOGENOM" id="CLU_3314341_0_0_6"/>